<gene>
    <name evidence="3" type="ORF">C8Q69DRAFT_294355</name>
</gene>
<feature type="compositionally biased region" description="Polar residues" evidence="1">
    <location>
        <begin position="566"/>
        <end position="581"/>
    </location>
</feature>
<evidence type="ECO:0000313" key="3">
    <source>
        <dbReference type="EMBL" id="RWQ94494.1"/>
    </source>
</evidence>
<keyword evidence="4" id="KW-1185">Reference proteome</keyword>
<keyword evidence="2" id="KW-1133">Transmembrane helix</keyword>
<feature type="compositionally biased region" description="Basic and acidic residues" evidence="1">
    <location>
        <begin position="645"/>
        <end position="665"/>
    </location>
</feature>
<dbReference type="STRING" id="264951.A0A443HRR4"/>
<evidence type="ECO:0000256" key="2">
    <source>
        <dbReference type="SAM" id="Phobius"/>
    </source>
</evidence>
<protein>
    <recommendedName>
        <fullName evidence="5">Extracellular membrane protein CFEM domain-containing protein</fullName>
    </recommendedName>
</protein>
<comment type="caution">
    <text evidence="3">The sequence shown here is derived from an EMBL/GenBank/DDBJ whole genome shotgun (WGS) entry which is preliminary data.</text>
</comment>
<dbReference type="EMBL" id="RCNU01000007">
    <property type="protein sequence ID" value="RWQ94494.1"/>
    <property type="molecule type" value="Genomic_DNA"/>
</dbReference>
<feature type="region of interest" description="Disordered" evidence="1">
    <location>
        <begin position="287"/>
        <end position="320"/>
    </location>
</feature>
<feature type="region of interest" description="Disordered" evidence="1">
    <location>
        <begin position="404"/>
        <end position="431"/>
    </location>
</feature>
<name>A0A443HRR4_BYSSP</name>
<dbReference type="VEuPathDB" id="FungiDB:C8Q69DRAFT_294355"/>
<feature type="transmembrane region" description="Helical" evidence="2">
    <location>
        <begin position="232"/>
        <end position="256"/>
    </location>
</feature>
<keyword evidence="2" id="KW-0812">Transmembrane</keyword>
<sequence>MSRISGQLEGISQEQLYSRLFFLESHSMPSLFSVSLLILSTSLISSCLAQRPLTSRGMVPLSDEIPSCAQCCVHDFIHSQYPRMACSNLTDGDCLCRTNSTSGFTLGEAALRCTIASCPQDVISGTKALYICDSVPGALHETHSVITATIIATKTSLGTPTPSSRRCPLPTASAPSSTMSTTGLATSFRATSTMFTTTTTTPTVNSRSSVTLAASASSNSASASPSHLSKPAVIGISVAAGVSGLALVSIAIFFCIRKIKQRRRDSDGFEIGGAMAEPPEFLYASMRNSGLGQGRYPKPDGGTVGPQPQPQLGSPFQPASRGPLVVVTTPTVCSMAPGGPQNVGMAISPATDNGDSPMSQVSRRTLSQLLPDKPDYTLDPGQPNTHQNGVRPESNATVFEEDVERSKRSSGWPMPAGSTARNRFSGTMPFHPDSIRGHALRLQADPRALMYAKERQQNGLPAVRRVIQRNPVVYRTSSQLLKPTGDGMSQSQPGPIVQRHVSKTGSIHSDGQWRGSRRWSRPPSCTASSRRCSECSETSFEDEEVPSSSSLTVPKQQLTPVEEVASSFSTPEKQNQRSPVATGSPERYFPARRDVPPPAEPIAQQLDGVPVYGNQSSGQEWSGPESTSHMDHPHSRFLLQPGNHPRTERVRTNHERRNANIENKSRGTSSTINMESKPGEQDLSRGYRAPRAPSNVQGIRGPQMIRNLTPSRHGSHLILSVD</sequence>
<accession>A0A443HRR4</accession>
<dbReference type="Proteomes" id="UP000283841">
    <property type="component" value="Unassembled WGS sequence"/>
</dbReference>
<dbReference type="AlphaFoldDB" id="A0A443HRR4"/>
<evidence type="ECO:0000256" key="1">
    <source>
        <dbReference type="SAM" id="MobiDB-lite"/>
    </source>
</evidence>
<organism evidence="3 4">
    <name type="scientific">Byssochlamys spectabilis</name>
    <name type="common">Paecilomyces variotii</name>
    <dbReference type="NCBI Taxonomy" id="264951"/>
    <lineage>
        <taxon>Eukaryota</taxon>
        <taxon>Fungi</taxon>
        <taxon>Dikarya</taxon>
        <taxon>Ascomycota</taxon>
        <taxon>Pezizomycotina</taxon>
        <taxon>Eurotiomycetes</taxon>
        <taxon>Eurotiomycetidae</taxon>
        <taxon>Eurotiales</taxon>
        <taxon>Thermoascaceae</taxon>
        <taxon>Paecilomyces</taxon>
    </lineage>
</organism>
<reference evidence="3 4" key="1">
    <citation type="journal article" date="2018" name="Front. Microbiol.">
        <title>Genomic and genetic insights into a cosmopolitan fungus, Paecilomyces variotii (Eurotiales).</title>
        <authorList>
            <person name="Urquhart A.S."/>
            <person name="Mondo S.J."/>
            <person name="Makela M.R."/>
            <person name="Hane J.K."/>
            <person name="Wiebenga A."/>
            <person name="He G."/>
            <person name="Mihaltcheva S."/>
            <person name="Pangilinan J."/>
            <person name="Lipzen A."/>
            <person name="Barry K."/>
            <person name="de Vries R.P."/>
            <person name="Grigoriev I.V."/>
            <person name="Idnurm A."/>
        </authorList>
    </citation>
    <scope>NUCLEOTIDE SEQUENCE [LARGE SCALE GENOMIC DNA]</scope>
    <source>
        <strain evidence="3 4">CBS 101075</strain>
    </source>
</reference>
<feature type="region of interest" description="Disordered" evidence="1">
    <location>
        <begin position="500"/>
        <end position="696"/>
    </location>
</feature>
<dbReference type="GeneID" id="39596342"/>
<feature type="compositionally biased region" description="Polar residues" evidence="1">
    <location>
        <begin position="613"/>
        <end position="627"/>
    </location>
</feature>
<evidence type="ECO:0008006" key="5">
    <source>
        <dbReference type="Google" id="ProtNLM"/>
    </source>
</evidence>
<feature type="compositionally biased region" description="Polar residues" evidence="1">
    <location>
        <begin position="546"/>
        <end position="559"/>
    </location>
</feature>
<feature type="region of interest" description="Disordered" evidence="1">
    <location>
        <begin position="157"/>
        <end position="181"/>
    </location>
</feature>
<proteinExistence type="predicted"/>
<feature type="compositionally biased region" description="Low complexity" evidence="1">
    <location>
        <begin position="170"/>
        <end position="181"/>
    </location>
</feature>
<feature type="compositionally biased region" description="Low complexity" evidence="1">
    <location>
        <begin position="521"/>
        <end position="538"/>
    </location>
</feature>
<dbReference type="RefSeq" id="XP_028484139.1">
    <property type="nucleotide sequence ID" value="XM_028627065.1"/>
</dbReference>
<evidence type="ECO:0000313" key="4">
    <source>
        <dbReference type="Proteomes" id="UP000283841"/>
    </source>
</evidence>
<keyword evidence="2" id="KW-0472">Membrane</keyword>